<evidence type="ECO:0000259" key="14">
    <source>
        <dbReference type="Pfam" id="PF01435"/>
    </source>
</evidence>
<feature type="transmembrane region" description="Helical" evidence="13">
    <location>
        <begin position="74"/>
        <end position="92"/>
    </location>
</feature>
<evidence type="ECO:0000256" key="4">
    <source>
        <dbReference type="ARBA" id="ARBA00022519"/>
    </source>
</evidence>
<keyword evidence="7 13" id="KW-0479">Metal-binding</keyword>
<dbReference type="GO" id="GO:0006508">
    <property type="term" value="P:proteolysis"/>
    <property type="evidence" value="ECO:0007669"/>
    <property type="project" value="UniProtKB-KW"/>
</dbReference>
<dbReference type="GO" id="GO:0004222">
    <property type="term" value="F:metalloendopeptidase activity"/>
    <property type="evidence" value="ECO:0007669"/>
    <property type="project" value="UniProtKB-UniRule"/>
</dbReference>
<dbReference type="GO" id="GO:0005886">
    <property type="term" value="C:plasma membrane"/>
    <property type="evidence" value="ECO:0007669"/>
    <property type="project" value="UniProtKB-SubCell"/>
</dbReference>
<evidence type="ECO:0000256" key="11">
    <source>
        <dbReference type="ARBA" id="ARBA00023049"/>
    </source>
</evidence>
<evidence type="ECO:0000256" key="13">
    <source>
        <dbReference type="HAMAP-Rule" id="MF_00188"/>
    </source>
</evidence>
<feature type="domain" description="Peptidase M48" evidence="14">
    <location>
        <begin position="113"/>
        <end position="316"/>
    </location>
</feature>
<evidence type="ECO:0000313" key="15">
    <source>
        <dbReference type="EMBL" id="CRY98527.1"/>
    </source>
</evidence>
<evidence type="ECO:0000256" key="2">
    <source>
        <dbReference type="ARBA" id="ARBA00009779"/>
    </source>
</evidence>
<feature type="binding site" evidence="13">
    <location>
        <position position="178"/>
    </location>
    <ligand>
        <name>Zn(2+)</name>
        <dbReference type="ChEBI" id="CHEBI:29105"/>
        <note>catalytic</note>
    </ligand>
</feature>
<feature type="active site" evidence="13">
    <location>
        <position position="179"/>
    </location>
</feature>
<evidence type="ECO:0000256" key="12">
    <source>
        <dbReference type="ARBA" id="ARBA00023136"/>
    </source>
</evidence>
<reference evidence="15 16" key="1">
    <citation type="submission" date="2014-11" db="EMBL/GenBank/DDBJ databases">
        <authorList>
            <person name="Diene M.Seydina."/>
        </authorList>
    </citation>
    <scope>NUCLEOTIDE SEQUENCE [LARGE SCALE GENOMIC DNA]</scope>
    <source>
        <strain evidence="15 16">Neisseria meningitidis CHUV</strain>
    </source>
</reference>
<comment type="cofactor">
    <cofactor evidence="13">
        <name>Zn(2+)</name>
        <dbReference type="ChEBI" id="CHEBI:29105"/>
    </cofactor>
    <text evidence="13">Binds 1 zinc ion per subunit.</text>
</comment>
<dbReference type="AlphaFoldDB" id="A0A0H5QSB7"/>
<comment type="similarity">
    <text evidence="2 13">Belongs to the peptidase M48B family.</text>
</comment>
<dbReference type="InterPro" id="IPR022919">
    <property type="entry name" value="Pept_M48_protease_HtpX"/>
</dbReference>
<keyword evidence="6 13" id="KW-0812">Transmembrane</keyword>
<evidence type="ECO:0000256" key="9">
    <source>
        <dbReference type="ARBA" id="ARBA00022833"/>
    </source>
</evidence>
<evidence type="ECO:0000256" key="7">
    <source>
        <dbReference type="ARBA" id="ARBA00022723"/>
    </source>
</evidence>
<proteinExistence type="inferred from homology"/>
<dbReference type="InterPro" id="IPR001915">
    <property type="entry name" value="Peptidase_M48"/>
</dbReference>
<feature type="binding site" evidence="13">
    <location>
        <position position="253"/>
    </location>
    <ligand>
        <name>Zn(2+)</name>
        <dbReference type="ChEBI" id="CHEBI:29105"/>
        <note>catalytic</note>
    </ligand>
</feature>
<keyword evidence="3 13" id="KW-1003">Cell membrane</keyword>
<keyword evidence="10 13" id="KW-1133">Transmembrane helix</keyword>
<sequence length="317" mass="34513">MQANVLHTFAESDIHKPATFWDNPPKFQNITPYQKGTSVKRIFLFLATNIAVLVVINIVLAVLGINSRGGTGSLLAYSAVVGFTGSIISLLMSKFIAKQSVGAEVIDTPRTEEEAWLLNTVEAQARQWNLKTPEVAIYHSPEPNAFATGASRNSSLIAVSTGLLDHMTRDEVEAVLAHEMAHVGNGDMVTLTLIQGVVNTFVVFLSRIIANLIARNNDGSQSQGTYFLVSMVFQILFGFLASLIVMWFSRQREYRADAGAAKLVGAPKMISALQRLKGNPVDLPEEMNAMGIAGDTRDSLLSTHPSLDNRIARLKSL</sequence>
<evidence type="ECO:0000256" key="6">
    <source>
        <dbReference type="ARBA" id="ARBA00022692"/>
    </source>
</evidence>
<dbReference type="GO" id="GO:0008270">
    <property type="term" value="F:zinc ion binding"/>
    <property type="evidence" value="ECO:0007669"/>
    <property type="project" value="UniProtKB-UniRule"/>
</dbReference>
<gene>
    <name evidence="13" type="primary">htpX</name>
</gene>
<keyword evidence="9 13" id="KW-0862">Zinc</keyword>
<evidence type="ECO:0000256" key="3">
    <source>
        <dbReference type="ARBA" id="ARBA00022475"/>
    </source>
</evidence>
<evidence type="ECO:0000256" key="1">
    <source>
        <dbReference type="ARBA" id="ARBA00004651"/>
    </source>
</evidence>
<dbReference type="Pfam" id="PF01435">
    <property type="entry name" value="Peptidase_M48"/>
    <property type="match status" value="1"/>
</dbReference>
<feature type="transmembrane region" description="Helical" evidence="13">
    <location>
        <begin position="188"/>
        <end position="214"/>
    </location>
</feature>
<organism evidence="15 16">
    <name type="scientific">Neisseria meningitidis serogroup B</name>
    <dbReference type="NCBI Taxonomy" id="491"/>
    <lineage>
        <taxon>Bacteria</taxon>
        <taxon>Pseudomonadati</taxon>
        <taxon>Pseudomonadota</taxon>
        <taxon>Betaproteobacteria</taxon>
        <taxon>Neisseriales</taxon>
        <taxon>Neisseriaceae</taxon>
        <taxon>Neisseria</taxon>
    </lineage>
</organism>
<evidence type="ECO:0000256" key="10">
    <source>
        <dbReference type="ARBA" id="ARBA00022989"/>
    </source>
</evidence>
<dbReference type="EC" id="3.4.24.-" evidence="13"/>
<name>A0A0H5QSB7_NEIMI</name>
<accession>A0A0H5QSB7</accession>
<dbReference type="CDD" id="cd07335">
    <property type="entry name" value="M48B_HtpX_like"/>
    <property type="match status" value="1"/>
</dbReference>
<evidence type="ECO:0000256" key="8">
    <source>
        <dbReference type="ARBA" id="ARBA00022801"/>
    </source>
</evidence>
<feature type="transmembrane region" description="Helical" evidence="13">
    <location>
        <begin position="42"/>
        <end position="62"/>
    </location>
</feature>
<keyword evidence="11 13" id="KW-0482">Metalloprotease</keyword>
<dbReference type="InterPro" id="IPR050083">
    <property type="entry name" value="HtpX_protease"/>
</dbReference>
<dbReference type="HAMAP" id="MF_00188">
    <property type="entry name" value="Pept_M48_protease_HtpX"/>
    <property type="match status" value="1"/>
</dbReference>
<keyword evidence="5 13" id="KW-0645">Protease</keyword>
<dbReference type="Gene3D" id="3.30.2010.10">
    <property type="entry name" value="Metalloproteases ('zincins'), catalytic domain"/>
    <property type="match status" value="1"/>
</dbReference>
<keyword evidence="12 13" id="KW-0472">Membrane</keyword>
<keyword evidence="4" id="KW-0997">Cell inner membrane</keyword>
<keyword evidence="15" id="KW-0346">Stress response</keyword>
<dbReference type="EMBL" id="CVTF01000105">
    <property type="protein sequence ID" value="CRY98527.1"/>
    <property type="molecule type" value="Genomic_DNA"/>
</dbReference>
<dbReference type="PANTHER" id="PTHR43221">
    <property type="entry name" value="PROTEASE HTPX"/>
    <property type="match status" value="1"/>
</dbReference>
<dbReference type="NCBIfam" id="NF003965">
    <property type="entry name" value="PRK05457.1"/>
    <property type="match status" value="1"/>
</dbReference>
<feature type="transmembrane region" description="Helical" evidence="13">
    <location>
        <begin position="226"/>
        <end position="248"/>
    </location>
</feature>
<dbReference type="Proteomes" id="UP000182715">
    <property type="component" value="Unassembled WGS sequence"/>
</dbReference>
<dbReference type="PANTHER" id="PTHR43221:SF1">
    <property type="entry name" value="PROTEASE HTPX"/>
    <property type="match status" value="1"/>
</dbReference>
<comment type="subcellular location">
    <subcellularLocation>
        <location evidence="1 13">Cell membrane</location>
        <topology evidence="1 13">Multi-pass membrane protein</topology>
    </subcellularLocation>
</comment>
<evidence type="ECO:0000313" key="16">
    <source>
        <dbReference type="Proteomes" id="UP000182715"/>
    </source>
</evidence>
<evidence type="ECO:0000256" key="5">
    <source>
        <dbReference type="ARBA" id="ARBA00022670"/>
    </source>
</evidence>
<protein>
    <recommendedName>
        <fullName evidence="13">Protease HtpX homolog</fullName>
        <ecNumber evidence="13">3.4.24.-</ecNumber>
    </recommendedName>
</protein>
<feature type="binding site" evidence="13">
    <location>
        <position position="182"/>
    </location>
    <ligand>
        <name>Zn(2+)</name>
        <dbReference type="ChEBI" id="CHEBI:29105"/>
        <note>catalytic</note>
    </ligand>
</feature>
<keyword evidence="8 13" id="KW-0378">Hydrolase</keyword>